<evidence type="ECO:0000259" key="1">
    <source>
        <dbReference type="Pfam" id="PF00483"/>
    </source>
</evidence>
<dbReference type="EMBL" id="WTUX01000019">
    <property type="protein sequence ID" value="MZR14503.1"/>
    <property type="molecule type" value="Genomic_DNA"/>
</dbReference>
<dbReference type="InterPro" id="IPR005835">
    <property type="entry name" value="NTP_transferase_dom"/>
</dbReference>
<dbReference type="InterPro" id="IPR011051">
    <property type="entry name" value="RmlC_Cupin_sf"/>
</dbReference>
<dbReference type="GO" id="GO:0009298">
    <property type="term" value="P:GDP-mannose biosynthetic process"/>
    <property type="evidence" value="ECO:0007669"/>
    <property type="project" value="TreeGrafter"/>
</dbReference>
<name>A0A845M9M6_9RHOB</name>
<evidence type="ECO:0000313" key="4">
    <source>
        <dbReference type="Proteomes" id="UP000467322"/>
    </source>
</evidence>
<dbReference type="GO" id="GO:0004475">
    <property type="term" value="F:mannose-1-phosphate guanylyltransferase (GTP) activity"/>
    <property type="evidence" value="ECO:0007669"/>
    <property type="project" value="TreeGrafter"/>
</dbReference>
<dbReference type="InterPro" id="IPR054566">
    <property type="entry name" value="ManC/GMP-like_b-helix"/>
</dbReference>
<dbReference type="RefSeq" id="WP_161352619.1">
    <property type="nucleotide sequence ID" value="NZ_WTUX01000019.1"/>
</dbReference>
<organism evidence="3 4">
    <name type="scientific">Maritimibacter harenae</name>
    <dbReference type="NCBI Taxonomy" id="2606218"/>
    <lineage>
        <taxon>Bacteria</taxon>
        <taxon>Pseudomonadati</taxon>
        <taxon>Pseudomonadota</taxon>
        <taxon>Alphaproteobacteria</taxon>
        <taxon>Rhodobacterales</taxon>
        <taxon>Roseobacteraceae</taxon>
        <taxon>Maritimibacter</taxon>
    </lineage>
</organism>
<dbReference type="InterPro" id="IPR029044">
    <property type="entry name" value="Nucleotide-diphossugar_trans"/>
</dbReference>
<comment type="caution">
    <text evidence="3">The sequence shown here is derived from an EMBL/GenBank/DDBJ whole genome shotgun (WGS) entry which is preliminary data.</text>
</comment>
<dbReference type="Pfam" id="PF22640">
    <property type="entry name" value="ManC_GMP_beta-helix"/>
    <property type="match status" value="1"/>
</dbReference>
<proteinExistence type="predicted"/>
<dbReference type="PANTHER" id="PTHR46390">
    <property type="entry name" value="MANNOSE-1-PHOSPHATE GUANYLYLTRANSFERASE"/>
    <property type="match status" value="1"/>
</dbReference>
<protein>
    <submittedName>
        <fullName evidence="3">Mannose-1-phosphate guanylyltransferase/mannose-6-phosphate isomerase</fullName>
    </submittedName>
</protein>
<dbReference type="InterPro" id="IPR051161">
    <property type="entry name" value="Mannose-6P_isomerase_type2"/>
</dbReference>
<feature type="domain" description="MannoseP isomerase/GMP-like beta-helix" evidence="2">
    <location>
        <begin position="296"/>
        <end position="350"/>
    </location>
</feature>
<keyword evidence="4" id="KW-1185">Reference proteome</keyword>
<evidence type="ECO:0000313" key="3">
    <source>
        <dbReference type="EMBL" id="MZR14503.1"/>
    </source>
</evidence>
<feature type="domain" description="Nucleotidyl transferase" evidence="1">
    <location>
        <begin position="8"/>
        <end position="287"/>
    </location>
</feature>
<dbReference type="GO" id="GO:0016853">
    <property type="term" value="F:isomerase activity"/>
    <property type="evidence" value="ECO:0007669"/>
    <property type="project" value="UniProtKB-KW"/>
</dbReference>
<keyword evidence="3" id="KW-0548">Nucleotidyltransferase</keyword>
<evidence type="ECO:0000259" key="2">
    <source>
        <dbReference type="Pfam" id="PF22640"/>
    </source>
</evidence>
<dbReference type="SUPFAM" id="SSF53448">
    <property type="entry name" value="Nucleotide-diphospho-sugar transferases"/>
    <property type="match status" value="1"/>
</dbReference>
<dbReference type="Proteomes" id="UP000467322">
    <property type="component" value="Unassembled WGS sequence"/>
</dbReference>
<dbReference type="AlphaFoldDB" id="A0A845M9M6"/>
<dbReference type="PANTHER" id="PTHR46390:SF1">
    <property type="entry name" value="MANNOSE-1-PHOSPHATE GUANYLYLTRANSFERASE"/>
    <property type="match status" value="1"/>
</dbReference>
<keyword evidence="3" id="KW-0808">Transferase</keyword>
<accession>A0A845M9M6</accession>
<reference evidence="3 4" key="1">
    <citation type="submission" date="2019-12" db="EMBL/GenBank/DDBJ databases">
        <title>Maritimibacter sp. nov. sp. isolated from sea sand.</title>
        <authorList>
            <person name="Kim J."/>
            <person name="Jeong S.E."/>
            <person name="Jung H.S."/>
            <person name="Jeon C.O."/>
        </authorList>
    </citation>
    <scope>NUCLEOTIDE SEQUENCE [LARGE SCALE GENOMIC DNA]</scope>
    <source>
        <strain evidence="3 4">DP07</strain>
    </source>
</reference>
<gene>
    <name evidence="3" type="ORF">GQE99_15900</name>
</gene>
<dbReference type="SUPFAM" id="SSF51182">
    <property type="entry name" value="RmlC-like cupins"/>
    <property type="match status" value="1"/>
</dbReference>
<keyword evidence="3" id="KW-0413">Isomerase</keyword>
<dbReference type="Gene3D" id="3.90.550.10">
    <property type="entry name" value="Spore Coat Polysaccharide Biosynthesis Protein SpsA, Chain A"/>
    <property type="match status" value="1"/>
</dbReference>
<dbReference type="Pfam" id="PF00483">
    <property type="entry name" value="NTP_transferase"/>
    <property type="match status" value="1"/>
</dbReference>
<sequence length="468" mass="49841">MTHKNIVPVILSGGMGTRLWPLSRVRQPKQFQPINGDGSRSFLQETVLRHRAEGFSTPLIVASASEREILFDQLADIGSRADFIGEPVGRNTGPAVLAAALTLARSDPGALVLVLPSDHIIDGDLNGVVREMAPAAEEGHIVLFGIVPRHPETGFGYISAGAPVEGHEALHEVHSFIEKPELDEATRLVEEGQTFWASGISMMRADVLIEEFARLEPDTLAAVETALDQCEETDWGPLLAEGPFSDARDEPTERLIFEHSSRVTVRPADVEWSDVGAWPAIHSMGEKTGDGNVESGTVVTLDTHDSLIRAGEKLVAVVGMEGVIVVDTPDALLVTNHENAQMVKEAVSELKRNHRAEVFTHASLPPRVASAAVREETLAKGESMIVSAGSEGGVVLTIAGGEGQVTNGTGPRRHGTGEHLAVDPEHSARVHNTSDKPLTVVAVDLAGDLDGRGGGATYEFQKGPHAVA</sequence>